<dbReference type="RefSeq" id="WP_061081772.1">
    <property type="nucleotide sequence ID" value="NZ_JAAXPG010000004.1"/>
</dbReference>
<reference evidence="1 2" key="1">
    <citation type="submission" date="2020-04" db="EMBL/GenBank/DDBJ databases">
        <title>MicrobeNet Type strains.</title>
        <authorList>
            <person name="Nicholson A.C."/>
        </authorList>
    </citation>
    <scope>NUCLEOTIDE SEQUENCE [LARGE SCALE GENOMIC DNA]</scope>
    <source>
        <strain evidence="1 2">ATCC 23612</strain>
    </source>
</reference>
<dbReference type="Proteomes" id="UP000553209">
    <property type="component" value="Unassembled WGS sequence"/>
</dbReference>
<organism evidence="1 2">
    <name type="scientific">Nocardiopsis alborubida</name>
    <dbReference type="NCBI Taxonomy" id="146802"/>
    <lineage>
        <taxon>Bacteria</taxon>
        <taxon>Bacillati</taxon>
        <taxon>Actinomycetota</taxon>
        <taxon>Actinomycetes</taxon>
        <taxon>Streptosporangiales</taxon>
        <taxon>Nocardiopsidaceae</taxon>
        <taxon>Nocardiopsis</taxon>
    </lineage>
</organism>
<keyword evidence="2" id="KW-1185">Reference proteome</keyword>
<evidence type="ECO:0000313" key="2">
    <source>
        <dbReference type="Proteomes" id="UP000553209"/>
    </source>
</evidence>
<dbReference type="AlphaFoldDB" id="A0A7X6M9G2"/>
<sequence>MTRTPDGARDVVGLARQLRSLSPGKWTEADLRAMADRQGWEWADDEWGPRLRTGEGFGEARLRPVDEFMEIHTTTEEYAGLHFLVKEVRGEVREHVEAFGEVAESLRGEFVRPHVLGADDTAASFHDDVPRWGAPFMRWRGRRNSLELRAGTEGPLLSLLPNDPAEGWFWYNREHGAGTVGGFIGTRPVRDNAGMSFAGITRHTDWKGYGRLLADSLRTLPAELTALGLSRSFGFHGMVPGMGGPWVFQFELGEYVELGLDDAVANLFGPETPTPEELGWTKATEERHRRQDIAYHSPRYPYDEVNGVRLAMMVVEAAEALGIPSPSDLSLTDWADHVKFPSDEGSDDGYRVVDYGLAVTANP</sequence>
<evidence type="ECO:0000313" key="1">
    <source>
        <dbReference type="EMBL" id="NKY97216.1"/>
    </source>
</evidence>
<proteinExistence type="predicted"/>
<comment type="caution">
    <text evidence="1">The sequence shown here is derived from an EMBL/GenBank/DDBJ whole genome shotgun (WGS) entry which is preliminary data.</text>
</comment>
<accession>A0A7X6M9G2</accession>
<dbReference type="EMBL" id="JAAXPG010000004">
    <property type="protein sequence ID" value="NKY97216.1"/>
    <property type="molecule type" value="Genomic_DNA"/>
</dbReference>
<protein>
    <submittedName>
        <fullName evidence="1">Uncharacterized protein</fullName>
    </submittedName>
</protein>
<gene>
    <name evidence="1" type="ORF">HGB44_05945</name>
</gene>
<name>A0A7X6M9G2_9ACTN</name>